<dbReference type="PANTHER" id="PTHR11241:SF0">
    <property type="entry name" value="DEOXYURIDINE 5'-TRIPHOSPHATE NUCLEOTIDOHYDROLASE"/>
    <property type="match status" value="1"/>
</dbReference>
<evidence type="ECO:0000256" key="8">
    <source>
        <dbReference type="HAMAP-Rule" id="MF_00116"/>
    </source>
</evidence>
<dbReference type="InterPro" id="IPR008181">
    <property type="entry name" value="dUTPase"/>
</dbReference>
<dbReference type="CDD" id="cd07557">
    <property type="entry name" value="trimeric_dUTPase"/>
    <property type="match status" value="1"/>
</dbReference>
<evidence type="ECO:0000256" key="6">
    <source>
        <dbReference type="ARBA" id="ARBA00023080"/>
    </source>
</evidence>
<dbReference type="InterPro" id="IPR036157">
    <property type="entry name" value="dUTPase-like_sf"/>
</dbReference>
<dbReference type="NCBIfam" id="NF001862">
    <property type="entry name" value="PRK00601.1"/>
    <property type="match status" value="1"/>
</dbReference>
<dbReference type="AlphaFoldDB" id="A0A9X3LMT4"/>
<sequence>MTLKQNGQTGNDAPLRIVRLDKELPLPRRAHPTDAGIDLYTAQDVTIAPGHRELVGTGIAIALPVGTVGLVHPRSGLALKKGLSIVNAPGTIDADYRGEIKVCLINLDPEQPIELARGERIAQLLVQEVSLCDVEEVESVEQLGETVRGESGYGSTGV</sequence>
<evidence type="ECO:0000313" key="10">
    <source>
        <dbReference type="EMBL" id="MCZ9289163.1"/>
    </source>
</evidence>
<evidence type="ECO:0000256" key="1">
    <source>
        <dbReference type="ARBA" id="ARBA00001946"/>
    </source>
</evidence>
<comment type="function">
    <text evidence="8">This enzyme is involved in nucleotide metabolism: it produces dUMP, the immediate precursor of thymidine nucleotides and it decreases the intracellular concentration of dUTP so that uracil cannot be incorporated into DNA.</text>
</comment>
<feature type="binding site" evidence="8">
    <location>
        <begin position="74"/>
        <end position="76"/>
    </location>
    <ligand>
        <name>substrate</name>
    </ligand>
</feature>
<keyword evidence="11" id="KW-1185">Reference proteome</keyword>
<dbReference type="NCBIfam" id="TIGR00576">
    <property type="entry name" value="dut"/>
    <property type="match status" value="1"/>
</dbReference>
<dbReference type="InterPro" id="IPR033704">
    <property type="entry name" value="dUTPase_trimeric"/>
</dbReference>
<feature type="domain" description="dUTPase-like" evidence="9">
    <location>
        <begin position="23"/>
        <end position="157"/>
    </location>
</feature>
<dbReference type="PANTHER" id="PTHR11241">
    <property type="entry name" value="DEOXYURIDINE 5'-TRIPHOSPHATE NUCLEOTIDOHYDROLASE"/>
    <property type="match status" value="1"/>
</dbReference>
<proteinExistence type="inferred from homology"/>
<evidence type="ECO:0000259" key="9">
    <source>
        <dbReference type="Pfam" id="PF00692"/>
    </source>
</evidence>
<evidence type="ECO:0000256" key="4">
    <source>
        <dbReference type="ARBA" id="ARBA00022801"/>
    </source>
</evidence>
<evidence type="ECO:0000256" key="7">
    <source>
        <dbReference type="ARBA" id="ARBA00047686"/>
    </source>
</evidence>
<evidence type="ECO:0000256" key="5">
    <source>
        <dbReference type="ARBA" id="ARBA00022842"/>
    </source>
</evidence>
<dbReference type="Proteomes" id="UP001146469">
    <property type="component" value="Unassembled WGS sequence"/>
</dbReference>
<keyword evidence="3 8" id="KW-0479">Metal-binding</keyword>
<evidence type="ECO:0000313" key="11">
    <source>
        <dbReference type="Proteomes" id="UP001146469"/>
    </source>
</evidence>
<dbReference type="EMBL" id="JAKMUT010000002">
    <property type="protein sequence ID" value="MCZ9289163.1"/>
    <property type="molecule type" value="Genomic_DNA"/>
</dbReference>
<dbReference type="EC" id="3.6.1.23" evidence="8"/>
<dbReference type="GO" id="GO:0006226">
    <property type="term" value="P:dUMP biosynthetic process"/>
    <property type="evidence" value="ECO:0007669"/>
    <property type="project" value="UniProtKB-UniRule"/>
</dbReference>
<dbReference type="InterPro" id="IPR029054">
    <property type="entry name" value="dUTPase-like"/>
</dbReference>
<comment type="caution">
    <text evidence="8">Lacks conserved residue(s) required for the propagation of feature annotation.</text>
</comment>
<dbReference type="GO" id="GO:0046081">
    <property type="term" value="P:dUTP catabolic process"/>
    <property type="evidence" value="ECO:0007669"/>
    <property type="project" value="InterPro"/>
</dbReference>
<evidence type="ECO:0000256" key="2">
    <source>
        <dbReference type="ARBA" id="ARBA00006581"/>
    </source>
</evidence>
<protein>
    <recommendedName>
        <fullName evidence="8">Deoxyuridine 5'-triphosphate nucleotidohydrolase</fullName>
        <shortName evidence="8">dUTPase</shortName>
        <ecNumber evidence="8">3.6.1.23</ecNumber>
    </recommendedName>
    <alternativeName>
        <fullName evidence="8">dUTP pyrophosphatase</fullName>
    </alternativeName>
</protein>
<dbReference type="HAMAP" id="MF_00116">
    <property type="entry name" value="dUTPase_bact"/>
    <property type="match status" value="1"/>
</dbReference>
<keyword evidence="6 8" id="KW-0546">Nucleotide metabolism</keyword>
<dbReference type="FunFam" id="2.70.40.10:FF:000008">
    <property type="entry name" value="Deoxyuridine 5'-triphosphate nucleotidohydrolase"/>
    <property type="match status" value="1"/>
</dbReference>
<dbReference type="RefSeq" id="WP_049050519.1">
    <property type="nucleotide sequence ID" value="NZ_JAKMUT010000002.1"/>
</dbReference>
<reference evidence="10" key="1">
    <citation type="submission" date="2022-02" db="EMBL/GenBank/DDBJ databases">
        <title>Corynebacterium sp. from urogenital microbiome.</title>
        <authorList>
            <person name="Cappelli E.A."/>
            <person name="Ribeiro T.G."/>
            <person name="Peixe L."/>
        </authorList>
    </citation>
    <scope>NUCLEOTIDE SEQUENCE</scope>
    <source>
        <strain evidence="10">C8Ua_174</strain>
    </source>
</reference>
<comment type="catalytic activity">
    <reaction evidence="7 8">
        <text>dUTP + H2O = dUMP + diphosphate + H(+)</text>
        <dbReference type="Rhea" id="RHEA:10248"/>
        <dbReference type="ChEBI" id="CHEBI:15377"/>
        <dbReference type="ChEBI" id="CHEBI:15378"/>
        <dbReference type="ChEBI" id="CHEBI:33019"/>
        <dbReference type="ChEBI" id="CHEBI:61555"/>
        <dbReference type="ChEBI" id="CHEBI:246422"/>
        <dbReference type="EC" id="3.6.1.23"/>
    </reaction>
</comment>
<keyword evidence="4 8" id="KW-0378">Hydrolase</keyword>
<dbReference type="GO" id="GO:0004170">
    <property type="term" value="F:dUTP diphosphatase activity"/>
    <property type="evidence" value="ECO:0007669"/>
    <property type="project" value="UniProtKB-UniRule"/>
</dbReference>
<comment type="caution">
    <text evidence="10">The sequence shown here is derived from an EMBL/GenBank/DDBJ whole genome shotgun (WGS) entry which is preliminary data.</text>
</comment>
<keyword evidence="5 8" id="KW-0460">Magnesium</keyword>
<dbReference type="Gene3D" id="2.70.40.10">
    <property type="match status" value="1"/>
</dbReference>
<dbReference type="SUPFAM" id="SSF51283">
    <property type="entry name" value="dUTPase-like"/>
    <property type="match status" value="1"/>
</dbReference>
<name>A0A9X3LMT4_9CORY</name>
<feature type="binding site" evidence="8">
    <location>
        <position position="87"/>
    </location>
    <ligand>
        <name>substrate</name>
    </ligand>
</feature>
<comment type="cofactor">
    <cofactor evidence="1 8">
        <name>Mg(2+)</name>
        <dbReference type="ChEBI" id="CHEBI:18420"/>
    </cofactor>
</comment>
<gene>
    <name evidence="8 10" type="primary">dut</name>
    <name evidence="10" type="ORF">L8V00_02935</name>
</gene>
<dbReference type="GO" id="GO:0000287">
    <property type="term" value="F:magnesium ion binding"/>
    <property type="evidence" value="ECO:0007669"/>
    <property type="project" value="UniProtKB-UniRule"/>
</dbReference>
<organism evidence="10 11">
    <name type="scientific">Corynebacterium evansiae</name>
    <dbReference type="NCBI Taxonomy" id="2913499"/>
    <lineage>
        <taxon>Bacteria</taxon>
        <taxon>Bacillati</taxon>
        <taxon>Actinomycetota</taxon>
        <taxon>Actinomycetes</taxon>
        <taxon>Mycobacteriales</taxon>
        <taxon>Corynebacteriaceae</taxon>
        <taxon>Corynebacterium</taxon>
    </lineage>
</organism>
<comment type="similarity">
    <text evidence="2 8">Belongs to the dUTPase family.</text>
</comment>
<accession>A0A9X3LMT4</accession>
<comment type="pathway">
    <text evidence="8">Pyrimidine metabolism; dUMP biosynthesis; dUMP from dCTP (dUTP route): step 2/2.</text>
</comment>
<feature type="binding site" evidence="8">
    <location>
        <begin position="91"/>
        <end position="93"/>
    </location>
    <ligand>
        <name>substrate</name>
    </ligand>
</feature>
<dbReference type="Pfam" id="PF00692">
    <property type="entry name" value="dUTPase"/>
    <property type="match status" value="1"/>
</dbReference>
<evidence type="ECO:0000256" key="3">
    <source>
        <dbReference type="ARBA" id="ARBA00022723"/>
    </source>
</evidence>